<sequence>MNRIKLLTEEQHLGEARDGIVTLANDVDPMEVQALISAARCVELHFPQFTDGRALSQAYLIRRRLRFEADVRAIGEILVDQLFQLERMGFSSAVLPSGIAPDAASLHLDRFPSFYQADILRAAPFA</sequence>
<reference evidence="1" key="2">
    <citation type="journal article" date="2023" name="Front. Microbiol.">
        <title>Ralstonia chuxiongensis sp. nov., Ralstonia mojiangensis sp. nov., and Ralstonia soli sp. nov., isolated from tobacco fields, are three novel species in the family Burkholderiaceae.</title>
        <authorList>
            <person name="Lu C.H."/>
            <person name="Zhang Y.Y."/>
            <person name="Jiang N."/>
            <person name="Chen W."/>
            <person name="Shao X."/>
            <person name="Zhao Z.M."/>
            <person name="Lu W.L."/>
            <person name="Hu X."/>
            <person name="Xi Y.X."/>
            <person name="Zou S.Y."/>
            <person name="Wei Q.J."/>
            <person name="Lin Z.L."/>
            <person name="Gong L."/>
            <person name="Gai X.T."/>
            <person name="Zhang L.Q."/>
            <person name="Li J.Y."/>
            <person name="Jin Y."/>
            <person name="Xia Z.Y."/>
        </authorList>
    </citation>
    <scope>NUCLEOTIDE SEQUENCE</scope>
    <source>
        <strain evidence="1">21MJYT02-11</strain>
    </source>
</reference>
<reference evidence="1" key="1">
    <citation type="submission" date="2022-06" db="EMBL/GenBank/DDBJ databases">
        <authorList>
            <person name="Lu C.-H."/>
        </authorList>
    </citation>
    <scope>NUCLEOTIDE SEQUENCE</scope>
    <source>
        <strain evidence="1">21MJYT02-11</strain>
    </source>
</reference>
<dbReference type="Proteomes" id="UP001162811">
    <property type="component" value="Unassembled WGS sequence"/>
</dbReference>
<dbReference type="RefSeq" id="WP_252680825.1">
    <property type="nucleotide sequence ID" value="NZ_JAMXHT010000004.1"/>
</dbReference>
<evidence type="ECO:0000313" key="1">
    <source>
        <dbReference type="EMBL" id="MCO5399122.1"/>
    </source>
</evidence>
<dbReference type="Pfam" id="PF06073">
    <property type="entry name" value="DUF934"/>
    <property type="match status" value="1"/>
</dbReference>
<evidence type="ECO:0000313" key="2">
    <source>
        <dbReference type="Proteomes" id="UP001162811"/>
    </source>
</evidence>
<organism evidence="1 2">
    <name type="scientific">Ralstonia soli</name>
    <dbReference type="NCBI Taxonomy" id="2953896"/>
    <lineage>
        <taxon>Bacteria</taxon>
        <taxon>Pseudomonadati</taxon>
        <taxon>Pseudomonadota</taxon>
        <taxon>Betaproteobacteria</taxon>
        <taxon>Burkholderiales</taxon>
        <taxon>Burkholderiaceae</taxon>
        <taxon>Ralstonia</taxon>
    </lineage>
</organism>
<protein>
    <submittedName>
        <fullName evidence="1">DUF934 domain-containing protein</fullName>
    </submittedName>
</protein>
<gene>
    <name evidence="1" type="ORF">NG900_13050</name>
</gene>
<dbReference type="EMBL" id="JAMXHT010000004">
    <property type="protein sequence ID" value="MCO5399122.1"/>
    <property type="molecule type" value="Genomic_DNA"/>
</dbReference>
<comment type="caution">
    <text evidence="1">The sequence shown here is derived from an EMBL/GenBank/DDBJ whole genome shotgun (WGS) entry which is preliminary data.</text>
</comment>
<name>A0ABT1ALZ5_9RALS</name>
<accession>A0ABT1ALZ5</accession>
<proteinExistence type="predicted"/>
<dbReference type="InterPro" id="IPR008318">
    <property type="entry name" value="UCP030820"/>
</dbReference>
<keyword evidence="2" id="KW-1185">Reference proteome</keyword>